<keyword evidence="2" id="KW-0812">Transmembrane</keyword>
<dbReference type="InterPro" id="IPR007110">
    <property type="entry name" value="Ig-like_dom"/>
</dbReference>
<dbReference type="GO" id="GO:0005102">
    <property type="term" value="F:signaling receptor binding"/>
    <property type="evidence" value="ECO:0007669"/>
    <property type="project" value="TreeGrafter"/>
</dbReference>
<dbReference type="InterPro" id="IPR050504">
    <property type="entry name" value="IgSF_BTN/MOG"/>
</dbReference>
<dbReference type="InterPro" id="IPR013783">
    <property type="entry name" value="Ig-like_fold"/>
</dbReference>
<keyword evidence="5" id="KW-0393">Immunoglobulin domain</keyword>
<dbReference type="PANTHER" id="PTHR24100:SF130">
    <property type="entry name" value="BUTYROPHILIN-LIKE PROTEIN 9"/>
    <property type="match status" value="1"/>
</dbReference>
<proteinExistence type="predicted"/>
<dbReference type="Ensembl" id="ENSCMUT00000031606.1">
    <property type="protein sequence ID" value="ENSCMUP00000034199.1"/>
    <property type="gene ID" value="ENSCMUG00000019366.1"/>
</dbReference>
<sequence>MRGNGLRLCQGRHGQFSHLSLLAGQYSIIPPDSPVLGVVGDGAVLPCQLQGRIIPEKLSIQNLRIPGWVGWEGPLAHPVPSPSMGRGTSRYSRMFQALSKLALDTSRDGAATASLGIPFQPLSALPVKNFFPISRLLREFLVCPLLELDFSRCAAQGAEPSVFLDGHAGNGISLSCRSQGWFPAPSVVWLDSQGQTRPEEVTTRSTPGPSSGIFDVVSSMSLELGSDREVSCRVVNEVLNATRESRVRIAGDPWIIRTMLPGTGWGDFGAVQGQEVTESRDYQHWERPPRTSGPTIGWCSPELRVPCPVIPWTLPGMATLSFPGQPQWELMIPGGPPRDIPFRIIHDSHNVLMGNEEYPFPSLLSHLGADSQSGKF</sequence>
<dbReference type="Proteomes" id="UP000694553">
    <property type="component" value="Unassembled WGS sequence"/>
</dbReference>
<dbReference type="Pfam" id="PF22705">
    <property type="entry name" value="C2-set_3"/>
    <property type="match status" value="1"/>
</dbReference>
<organism evidence="6 7">
    <name type="scientific">Corvus moneduloides</name>
    <name type="common">New Caledonian crow</name>
    <dbReference type="NCBI Taxonomy" id="1196302"/>
    <lineage>
        <taxon>Eukaryota</taxon>
        <taxon>Metazoa</taxon>
        <taxon>Chordata</taxon>
        <taxon>Craniata</taxon>
        <taxon>Vertebrata</taxon>
        <taxon>Euteleostomi</taxon>
        <taxon>Archelosauria</taxon>
        <taxon>Archosauria</taxon>
        <taxon>Dinosauria</taxon>
        <taxon>Saurischia</taxon>
        <taxon>Theropoda</taxon>
        <taxon>Coelurosauria</taxon>
        <taxon>Aves</taxon>
        <taxon>Neognathae</taxon>
        <taxon>Neoaves</taxon>
        <taxon>Telluraves</taxon>
        <taxon>Australaves</taxon>
        <taxon>Passeriformes</taxon>
        <taxon>Corvoidea</taxon>
        <taxon>Corvidae</taxon>
        <taxon>Corvus</taxon>
    </lineage>
</organism>
<evidence type="ECO:0000256" key="3">
    <source>
        <dbReference type="ARBA" id="ARBA00022989"/>
    </source>
</evidence>
<evidence type="ECO:0000313" key="7">
    <source>
        <dbReference type="Proteomes" id="UP000694553"/>
    </source>
</evidence>
<dbReference type="AlphaFoldDB" id="A0A8U7P9W3"/>
<name>A0A8U7P9W3_CORMO</name>
<comment type="subcellular location">
    <subcellularLocation>
        <location evidence="1">Membrane</location>
    </subcellularLocation>
</comment>
<dbReference type="GO" id="GO:0009897">
    <property type="term" value="C:external side of plasma membrane"/>
    <property type="evidence" value="ECO:0007669"/>
    <property type="project" value="TreeGrafter"/>
</dbReference>
<dbReference type="GO" id="GO:0001817">
    <property type="term" value="P:regulation of cytokine production"/>
    <property type="evidence" value="ECO:0007669"/>
    <property type="project" value="TreeGrafter"/>
</dbReference>
<dbReference type="InterPro" id="IPR053896">
    <property type="entry name" value="BTN3A2-like_Ig-C"/>
</dbReference>
<keyword evidence="4" id="KW-0472">Membrane</keyword>
<protein>
    <submittedName>
        <fullName evidence="6">Uncharacterized protein</fullName>
    </submittedName>
</protein>
<evidence type="ECO:0000256" key="1">
    <source>
        <dbReference type="ARBA" id="ARBA00004370"/>
    </source>
</evidence>
<dbReference type="FunFam" id="2.60.40.10:FF:000088">
    <property type="entry name" value="Butyrophilin subfamily 1 member A1"/>
    <property type="match status" value="1"/>
</dbReference>
<dbReference type="Gene3D" id="2.60.40.10">
    <property type="entry name" value="Immunoglobulins"/>
    <property type="match status" value="1"/>
</dbReference>
<dbReference type="SUPFAM" id="SSF48726">
    <property type="entry name" value="Immunoglobulin"/>
    <property type="match status" value="1"/>
</dbReference>
<dbReference type="InterPro" id="IPR036179">
    <property type="entry name" value="Ig-like_dom_sf"/>
</dbReference>
<dbReference type="PANTHER" id="PTHR24100">
    <property type="entry name" value="BUTYROPHILIN"/>
    <property type="match status" value="1"/>
</dbReference>
<evidence type="ECO:0000313" key="6">
    <source>
        <dbReference type="Ensembl" id="ENSCMUP00000034199.1"/>
    </source>
</evidence>
<accession>A0A8U7P9W3</accession>
<dbReference type="GO" id="GO:0050852">
    <property type="term" value="P:T cell receptor signaling pathway"/>
    <property type="evidence" value="ECO:0007669"/>
    <property type="project" value="TreeGrafter"/>
</dbReference>
<evidence type="ECO:0000256" key="2">
    <source>
        <dbReference type="ARBA" id="ARBA00022692"/>
    </source>
</evidence>
<keyword evidence="3" id="KW-1133">Transmembrane helix</keyword>
<evidence type="ECO:0000256" key="5">
    <source>
        <dbReference type="ARBA" id="ARBA00023319"/>
    </source>
</evidence>
<keyword evidence="7" id="KW-1185">Reference proteome</keyword>
<reference evidence="7" key="1">
    <citation type="submission" date="2019-10" db="EMBL/GenBank/DDBJ databases">
        <title>Corvus moneduloides (New Caledonian crow) genome, bCorMon1, primary haplotype.</title>
        <authorList>
            <person name="Rutz C."/>
            <person name="Fungtammasan C."/>
            <person name="Mountcastle J."/>
            <person name="Formenti G."/>
            <person name="Chow W."/>
            <person name="Howe K."/>
            <person name="Steele M.P."/>
            <person name="Fernandes J."/>
            <person name="Gilbert M.T.P."/>
            <person name="Fedrigo O."/>
            <person name="Jarvis E.D."/>
            <person name="Gemmell N."/>
        </authorList>
    </citation>
    <scope>NUCLEOTIDE SEQUENCE [LARGE SCALE GENOMIC DNA]</scope>
</reference>
<evidence type="ECO:0000256" key="4">
    <source>
        <dbReference type="ARBA" id="ARBA00023136"/>
    </source>
</evidence>
<reference evidence="6" key="3">
    <citation type="submission" date="2025-09" db="UniProtKB">
        <authorList>
            <consortium name="Ensembl"/>
        </authorList>
    </citation>
    <scope>IDENTIFICATION</scope>
</reference>
<reference evidence="6" key="2">
    <citation type="submission" date="2025-08" db="UniProtKB">
        <authorList>
            <consortium name="Ensembl"/>
        </authorList>
    </citation>
    <scope>IDENTIFICATION</scope>
</reference>
<dbReference type="PROSITE" id="PS50835">
    <property type="entry name" value="IG_LIKE"/>
    <property type="match status" value="1"/>
</dbReference>